<reference evidence="2 3" key="1">
    <citation type="submission" date="2023-03" db="EMBL/GenBank/DDBJ databases">
        <title>WGS of Gossypium arboreum.</title>
        <authorList>
            <person name="Yu D."/>
        </authorList>
    </citation>
    <scope>NUCLEOTIDE SEQUENCE [LARGE SCALE GENOMIC DNA]</scope>
    <source>
        <tissue evidence="2">Leaf</tissue>
    </source>
</reference>
<organism evidence="2 3">
    <name type="scientific">Gossypium arboreum</name>
    <name type="common">Tree cotton</name>
    <name type="synonym">Gossypium nanking</name>
    <dbReference type="NCBI Taxonomy" id="29729"/>
    <lineage>
        <taxon>Eukaryota</taxon>
        <taxon>Viridiplantae</taxon>
        <taxon>Streptophyta</taxon>
        <taxon>Embryophyta</taxon>
        <taxon>Tracheophyta</taxon>
        <taxon>Spermatophyta</taxon>
        <taxon>Magnoliopsida</taxon>
        <taxon>eudicotyledons</taxon>
        <taxon>Gunneridae</taxon>
        <taxon>Pentapetalae</taxon>
        <taxon>rosids</taxon>
        <taxon>malvids</taxon>
        <taxon>Malvales</taxon>
        <taxon>Malvaceae</taxon>
        <taxon>Malvoideae</taxon>
        <taxon>Gossypium</taxon>
    </lineage>
</organism>
<name>A0ABR0QJW3_GOSAR</name>
<gene>
    <name evidence="2" type="ORF">PVK06_008418</name>
</gene>
<evidence type="ECO:0000256" key="1">
    <source>
        <dbReference type="SAM" id="MobiDB-lite"/>
    </source>
</evidence>
<sequence>MRMRISPLTRAQLQQAQYWAYVRSRDLAPRRSLQKKFIKQTNFPIFPTTLLPLSDVTEEPTQTATKEPTQPTVGDPKRTTSLNIEKDEEEGKYDTTTTTTTKGKDHVPPSPPASITTTTRGNNGIKSVPENPLIRQTEVSTC</sequence>
<dbReference type="Proteomes" id="UP001358586">
    <property type="component" value="Chromosome 3"/>
</dbReference>
<protein>
    <submittedName>
        <fullName evidence="2">Uncharacterized protein</fullName>
    </submittedName>
</protein>
<evidence type="ECO:0000313" key="3">
    <source>
        <dbReference type="Proteomes" id="UP001358586"/>
    </source>
</evidence>
<keyword evidence="3" id="KW-1185">Reference proteome</keyword>
<dbReference type="EMBL" id="JARKNE010000003">
    <property type="protein sequence ID" value="KAK5839607.1"/>
    <property type="molecule type" value="Genomic_DNA"/>
</dbReference>
<accession>A0ABR0QJW3</accession>
<feature type="compositionally biased region" description="Polar residues" evidence="1">
    <location>
        <begin position="59"/>
        <end position="72"/>
    </location>
</feature>
<comment type="caution">
    <text evidence="2">The sequence shown here is derived from an EMBL/GenBank/DDBJ whole genome shotgun (WGS) entry which is preliminary data.</text>
</comment>
<proteinExistence type="predicted"/>
<feature type="region of interest" description="Disordered" evidence="1">
    <location>
        <begin position="54"/>
        <end position="142"/>
    </location>
</feature>
<evidence type="ECO:0000313" key="2">
    <source>
        <dbReference type="EMBL" id="KAK5839607.1"/>
    </source>
</evidence>